<evidence type="ECO:0000259" key="2">
    <source>
        <dbReference type="PROSITE" id="PS50076"/>
    </source>
</evidence>
<comment type="caution">
    <text evidence="3">The sequence shown here is derived from an EMBL/GenBank/DDBJ whole genome shotgun (WGS) entry which is preliminary data.</text>
</comment>
<dbReference type="GO" id="GO:0051082">
    <property type="term" value="F:unfolded protein binding"/>
    <property type="evidence" value="ECO:0007669"/>
    <property type="project" value="InterPro"/>
</dbReference>
<name>A0A8J8SVL8_HALGN</name>
<dbReference type="SMART" id="SM00271">
    <property type="entry name" value="DnaJ"/>
    <property type="match status" value="1"/>
</dbReference>
<dbReference type="SUPFAM" id="SSF46565">
    <property type="entry name" value="Chaperone J-domain"/>
    <property type="match status" value="1"/>
</dbReference>
<dbReference type="PROSITE" id="PS50076">
    <property type="entry name" value="DNAJ_2"/>
    <property type="match status" value="1"/>
</dbReference>
<evidence type="ECO:0000313" key="4">
    <source>
        <dbReference type="Proteomes" id="UP000785679"/>
    </source>
</evidence>
<dbReference type="OrthoDB" id="550424at2759"/>
<keyword evidence="1" id="KW-0143">Chaperone</keyword>
<dbReference type="Pfam" id="PF00226">
    <property type="entry name" value="DnaJ"/>
    <property type="match status" value="1"/>
</dbReference>
<reference evidence="3" key="1">
    <citation type="submission" date="2019-06" db="EMBL/GenBank/DDBJ databases">
        <authorList>
            <person name="Zheng W."/>
        </authorList>
    </citation>
    <scope>NUCLEOTIDE SEQUENCE</scope>
    <source>
        <strain evidence="3">QDHG01</strain>
    </source>
</reference>
<dbReference type="Pfam" id="PF01556">
    <property type="entry name" value="DnaJ_C"/>
    <property type="match status" value="1"/>
</dbReference>
<evidence type="ECO:0000313" key="3">
    <source>
        <dbReference type="EMBL" id="TNV72527.1"/>
    </source>
</evidence>
<dbReference type="InterPro" id="IPR018253">
    <property type="entry name" value="DnaJ_domain_CS"/>
</dbReference>
<dbReference type="GO" id="GO:0005829">
    <property type="term" value="C:cytosol"/>
    <property type="evidence" value="ECO:0007669"/>
    <property type="project" value="TreeGrafter"/>
</dbReference>
<evidence type="ECO:0000256" key="1">
    <source>
        <dbReference type="ARBA" id="ARBA00023186"/>
    </source>
</evidence>
<protein>
    <recommendedName>
        <fullName evidence="2">J domain-containing protein</fullName>
    </recommendedName>
</protein>
<dbReference type="PROSITE" id="PS00636">
    <property type="entry name" value="DNAJ_1"/>
    <property type="match status" value="1"/>
</dbReference>
<dbReference type="CDD" id="cd06257">
    <property type="entry name" value="DnaJ"/>
    <property type="match status" value="1"/>
</dbReference>
<dbReference type="FunFam" id="2.60.260.20:FF:000013">
    <property type="entry name" value="DnaJ subfamily B member 11"/>
    <property type="match status" value="1"/>
</dbReference>
<dbReference type="EMBL" id="RRYP01021981">
    <property type="protein sequence ID" value="TNV72527.1"/>
    <property type="molecule type" value="Genomic_DNA"/>
</dbReference>
<feature type="domain" description="J" evidence="2">
    <location>
        <begin position="4"/>
        <end position="72"/>
    </location>
</feature>
<dbReference type="AlphaFoldDB" id="A0A8J8SVL8"/>
<dbReference type="PANTHER" id="PTHR24078:SF553">
    <property type="entry name" value="DNAJ HOMOLOG SUBFAMILY B MEMBER 5"/>
    <property type="match status" value="1"/>
</dbReference>
<dbReference type="InterPro" id="IPR036869">
    <property type="entry name" value="J_dom_sf"/>
</dbReference>
<sequence>MGKNYYEILSVPPMAPPSQIASSFRVLALTYHPSKQVSPSEVASSNYRFAEVCEAYEVLSNHELREIYDRYGEELLKSGIPPEKAEGSKKNPVVTRGGYRFSGNTNQIFEQFFGTGNPFTSTLDGKGNLITPIEQLKAAVADSADADMKMTIECTLEEFYYGCLKEVSFERYIVSKTAPSGYITQRQKRTVEVRPGMGAKELRYPGEGHVRFGKAQGDLIVSLVQKQHNKFKRQGDDLIYSHKINLVDSLKSLPIHFTTIDNEPIEIAVDEIISPQTEKVLAGKGMPVLNDDPLGPIKRNFQRGKLIIKFDIEFPSVLSEEQRHALSAVLDEALEAETA</sequence>
<dbReference type="InterPro" id="IPR051339">
    <property type="entry name" value="DnaJ_subfamily_B"/>
</dbReference>
<organism evidence="3 4">
    <name type="scientific">Halteria grandinella</name>
    <dbReference type="NCBI Taxonomy" id="5974"/>
    <lineage>
        <taxon>Eukaryota</taxon>
        <taxon>Sar</taxon>
        <taxon>Alveolata</taxon>
        <taxon>Ciliophora</taxon>
        <taxon>Intramacronucleata</taxon>
        <taxon>Spirotrichea</taxon>
        <taxon>Stichotrichia</taxon>
        <taxon>Sporadotrichida</taxon>
        <taxon>Halteriidae</taxon>
        <taxon>Halteria</taxon>
    </lineage>
</organism>
<dbReference type="GO" id="GO:0006457">
    <property type="term" value="P:protein folding"/>
    <property type="evidence" value="ECO:0007669"/>
    <property type="project" value="InterPro"/>
</dbReference>
<dbReference type="Gene3D" id="2.60.260.20">
    <property type="entry name" value="Urease metallochaperone UreE, N-terminal domain"/>
    <property type="match status" value="2"/>
</dbReference>
<dbReference type="Proteomes" id="UP000785679">
    <property type="component" value="Unassembled WGS sequence"/>
</dbReference>
<dbReference type="Gene3D" id="1.10.287.110">
    <property type="entry name" value="DnaJ domain"/>
    <property type="match status" value="1"/>
</dbReference>
<dbReference type="PRINTS" id="PR00625">
    <property type="entry name" value="JDOMAIN"/>
</dbReference>
<dbReference type="SUPFAM" id="SSF49493">
    <property type="entry name" value="HSP40/DnaJ peptide-binding domain"/>
    <property type="match status" value="2"/>
</dbReference>
<gene>
    <name evidence="3" type="ORF">FGO68_gene7009</name>
</gene>
<dbReference type="CDD" id="cd10747">
    <property type="entry name" value="DnaJ_C"/>
    <property type="match status" value="1"/>
</dbReference>
<dbReference type="PANTHER" id="PTHR24078">
    <property type="entry name" value="DNAJ HOMOLOG SUBFAMILY C MEMBER"/>
    <property type="match status" value="1"/>
</dbReference>
<proteinExistence type="predicted"/>
<dbReference type="InterPro" id="IPR008971">
    <property type="entry name" value="HSP40/DnaJ_pept-bd"/>
</dbReference>
<dbReference type="InterPro" id="IPR001623">
    <property type="entry name" value="DnaJ_domain"/>
</dbReference>
<dbReference type="GO" id="GO:0051087">
    <property type="term" value="F:protein-folding chaperone binding"/>
    <property type="evidence" value="ECO:0007669"/>
    <property type="project" value="TreeGrafter"/>
</dbReference>
<keyword evidence="4" id="KW-1185">Reference proteome</keyword>
<accession>A0A8J8SVL8</accession>
<dbReference type="InterPro" id="IPR002939">
    <property type="entry name" value="DnaJ_C"/>
</dbReference>